<proteinExistence type="inferred from homology"/>
<name>A0ABU3KQJ2_9BURK</name>
<dbReference type="SUPFAM" id="SSF52518">
    <property type="entry name" value="Thiamin diphosphate-binding fold (THDP-binding)"/>
    <property type="match status" value="1"/>
</dbReference>
<dbReference type="InterPro" id="IPR005474">
    <property type="entry name" value="Transketolase_N"/>
</dbReference>
<reference evidence="6 7" key="1">
    <citation type="submission" date="2023-08" db="EMBL/GenBank/DDBJ databases">
        <title>Rhodoferax potami sp. nov. and Rhodoferax mekongensis sp. nov., isolated from the Mekong River in Thailand.</title>
        <authorList>
            <person name="Kitikhun S."/>
            <person name="Charoenyingcharoen P."/>
            <person name="Siriarchawattana P."/>
            <person name="Likhitrattanapisal S."/>
            <person name="Nilsakha T."/>
            <person name="Chanpet A."/>
            <person name="Rattanawaree P."/>
            <person name="Ingsriswang S."/>
        </authorList>
    </citation>
    <scope>NUCLEOTIDE SEQUENCE [LARGE SCALE GENOMIC DNA]</scope>
    <source>
        <strain evidence="6 7">TBRC 17660</strain>
    </source>
</reference>
<dbReference type="Gene3D" id="3.40.50.970">
    <property type="match status" value="1"/>
</dbReference>
<dbReference type="Pfam" id="PF00456">
    <property type="entry name" value="Transketolase_N"/>
    <property type="match status" value="1"/>
</dbReference>
<feature type="transmembrane region" description="Helical" evidence="4">
    <location>
        <begin position="29"/>
        <end position="52"/>
    </location>
</feature>
<dbReference type="InterPro" id="IPR029061">
    <property type="entry name" value="THDP-binding"/>
</dbReference>
<dbReference type="PANTHER" id="PTHR47514:SF1">
    <property type="entry name" value="TRANSKETOLASE N-TERMINAL SECTION-RELATED"/>
    <property type="match status" value="1"/>
</dbReference>
<keyword evidence="7" id="KW-1185">Reference proteome</keyword>
<evidence type="ECO:0000313" key="7">
    <source>
        <dbReference type="Proteomes" id="UP001321700"/>
    </source>
</evidence>
<feature type="domain" description="Transketolase N-terminal" evidence="5">
    <location>
        <begin position="34"/>
        <end position="280"/>
    </location>
</feature>
<keyword evidence="3" id="KW-0786">Thiamine pyrophosphate</keyword>
<evidence type="ECO:0000259" key="5">
    <source>
        <dbReference type="Pfam" id="PF00456"/>
    </source>
</evidence>
<evidence type="ECO:0000256" key="3">
    <source>
        <dbReference type="ARBA" id="ARBA00023052"/>
    </source>
</evidence>
<protein>
    <submittedName>
        <fullName evidence="6">Transketolase</fullName>
    </submittedName>
</protein>
<comment type="similarity">
    <text evidence="2">Belongs to the transketolase family.</text>
</comment>
<evidence type="ECO:0000256" key="4">
    <source>
        <dbReference type="SAM" id="Phobius"/>
    </source>
</evidence>
<dbReference type="EMBL" id="JAVBIK010000001">
    <property type="protein sequence ID" value="MDT7520054.1"/>
    <property type="molecule type" value="Genomic_DNA"/>
</dbReference>
<dbReference type="RefSeq" id="WP_313875693.1">
    <property type="nucleotide sequence ID" value="NZ_JAVBIK010000001.1"/>
</dbReference>
<gene>
    <name evidence="6" type="ORF">RAE19_15280</name>
</gene>
<keyword evidence="4" id="KW-0812">Transmembrane</keyword>
<keyword evidence="4" id="KW-1133">Transmembrane helix</keyword>
<comment type="caution">
    <text evidence="6">The sequence shown here is derived from an EMBL/GenBank/DDBJ whole genome shotgun (WGS) entry which is preliminary data.</text>
</comment>
<accession>A0ABU3KQJ2</accession>
<keyword evidence="4" id="KW-0472">Membrane</keyword>
<sequence length="282" mass="30434">MTTLATGRANTGAHQRFAPARMRRTVLEMAYAGSTVHIGCAFSIIELMTVLYRGHLRYPGNNPRADGRDFLVLSKGHGVMAQYACMRELGWLNDSHVQGYFKDGSDLKGLSDSRVPGLEVTSGSLGHGFSVGVGIAMGLQLKGTDQKVYAIVGDGELNEGPIWEGALVAAHHRMDNLMLIVDKNGFQAMGTTDDVLALGDLSAKFASFGFETLEVDGHDEASVDAAIRQLWATGAGKPKALVARTVKGKGVPFMESDNRWHYTRLNAQTFAKAVEALGLEEY</sequence>
<dbReference type="CDD" id="cd02012">
    <property type="entry name" value="TPP_TK"/>
    <property type="match status" value="1"/>
</dbReference>
<organism evidence="6 7">
    <name type="scientific">Rhodoferax potami</name>
    <dbReference type="NCBI Taxonomy" id="3068338"/>
    <lineage>
        <taxon>Bacteria</taxon>
        <taxon>Pseudomonadati</taxon>
        <taxon>Pseudomonadota</taxon>
        <taxon>Betaproteobacteria</taxon>
        <taxon>Burkholderiales</taxon>
        <taxon>Comamonadaceae</taxon>
        <taxon>Rhodoferax</taxon>
    </lineage>
</organism>
<evidence type="ECO:0000256" key="1">
    <source>
        <dbReference type="ARBA" id="ARBA00001964"/>
    </source>
</evidence>
<comment type="cofactor">
    <cofactor evidence="1">
        <name>thiamine diphosphate</name>
        <dbReference type="ChEBI" id="CHEBI:58937"/>
    </cofactor>
</comment>
<dbReference type="PANTHER" id="PTHR47514">
    <property type="entry name" value="TRANSKETOLASE N-TERMINAL SECTION-RELATED"/>
    <property type="match status" value="1"/>
</dbReference>
<evidence type="ECO:0000313" key="6">
    <source>
        <dbReference type="EMBL" id="MDT7520054.1"/>
    </source>
</evidence>
<evidence type="ECO:0000256" key="2">
    <source>
        <dbReference type="ARBA" id="ARBA00007131"/>
    </source>
</evidence>
<dbReference type="Proteomes" id="UP001321700">
    <property type="component" value="Unassembled WGS sequence"/>
</dbReference>